<dbReference type="GeneID" id="36318603"/>
<dbReference type="Proteomes" id="UP000034350">
    <property type="component" value="Unassembled WGS sequence"/>
</dbReference>
<reference evidence="1 2" key="1">
    <citation type="journal article" date="2015" name="Environ. Microbiol.">
        <title>Genome analyses suggest the presence of polyploidy and recent human-driven expansions in eight global populations of the honeybee pathogen Nosema ceranae.</title>
        <authorList>
            <person name="Pelin A."/>
            <person name="Selman M."/>
            <person name="Aris-Brosou S."/>
            <person name="Farinelli L."/>
            <person name="Corradi N."/>
        </authorList>
    </citation>
    <scope>NUCLEOTIDE SEQUENCE [LARGE SCALE GENOMIC DNA]</scope>
    <source>
        <strain evidence="1 2">PA08 1199</strain>
    </source>
</reference>
<dbReference type="RefSeq" id="XP_024329923.1">
    <property type="nucleotide sequence ID" value="XM_024473706.1"/>
</dbReference>
<dbReference type="EMBL" id="JPQZ01000105">
    <property type="protein sequence ID" value="KKO74181.1"/>
    <property type="molecule type" value="Genomic_DNA"/>
</dbReference>
<gene>
    <name evidence="1" type="ORF">AAJ76_1050006345</name>
</gene>
<evidence type="ECO:0000313" key="1">
    <source>
        <dbReference type="EMBL" id="KKO74181.1"/>
    </source>
</evidence>
<sequence length="68" mass="7703">MIPFRRAKDLILKITLMNITIEHEIFQYLDMLKNFLISNNIISSSISCFRCGDLSRLLPISISSGSIG</sequence>
<accession>A0A0F9W907</accession>
<name>A0A0F9W907_9MICR</name>
<dbReference type="AlphaFoldDB" id="A0A0F9W907"/>
<evidence type="ECO:0000313" key="2">
    <source>
        <dbReference type="Proteomes" id="UP000034350"/>
    </source>
</evidence>
<organism evidence="1 2">
    <name type="scientific">Vairimorpha ceranae</name>
    <dbReference type="NCBI Taxonomy" id="40302"/>
    <lineage>
        <taxon>Eukaryota</taxon>
        <taxon>Fungi</taxon>
        <taxon>Fungi incertae sedis</taxon>
        <taxon>Microsporidia</taxon>
        <taxon>Nosematidae</taxon>
        <taxon>Vairimorpha</taxon>
    </lineage>
</organism>
<protein>
    <submittedName>
        <fullName evidence="1">Uncharacterized protein</fullName>
    </submittedName>
</protein>
<proteinExistence type="predicted"/>
<comment type="caution">
    <text evidence="1">The sequence shown here is derived from an EMBL/GenBank/DDBJ whole genome shotgun (WGS) entry which is preliminary data.</text>
</comment>
<dbReference type="VEuPathDB" id="MicrosporidiaDB:AAJ76_1050006345"/>
<keyword evidence="2" id="KW-1185">Reference proteome</keyword>